<feature type="transmembrane region" description="Helical" evidence="1">
    <location>
        <begin position="380"/>
        <end position="400"/>
    </location>
</feature>
<keyword evidence="1" id="KW-0472">Membrane</keyword>
<keyword evidence="4" id="KW-0012">Acyltransferase</keyword>
<dbReference type="GO" id="GO:0009103">
    <property type="term" value="P:lipopolysaccharide biosynthetic process"/>
    <property type="evidence" value="ECO:0007669"/>
    <property type="project" value="TreeGrafter"/>
</dbReference>
<dbReference type="Proteomes" id="UP000431744">
    <property type="component" value="Unassembled WGS sequence"/>
</dbReference>
<feature type="transmembrane region" description="Helical" evidence="1">
    <location>
        <begin position="271"/>
        <end position="290"/>
    </location>
</feature>
<keyword evidence="1" id="KW-0812">Transmembrane</keyword>
<dbReference type="Pfam" id="PF19040">
    <property type="entry name" value="SGNH"/>
    <property type="match status" value="1"/>
</dbReference>
<keyword evidence="5" id="KW-1185">Reference proteome</keyword>
<dbReference type="AlphaFoldDB" id="A0A6H9WDS8"/>
<proteinExistence type="predicted"/>
<sequence>MTLPATVSAAPSTGAGGPRGDWIPEVQGLRTLALLLVATFHIWFDRVSGGVDIFLLVSAFLMTRSLVGRLERGEPLRPITYIVQRFGRLMPLAIGIGAVTLAASAILLPPSRLREYIEQFLASSLYFENVWLQDALVNYFADDGTLASPFQHYWSLSIQGQIFVIWPLLFVVIWLLTKFARVPLRPLALTLFGALFVAGLAWSTILTAQNQQFAYFDLSARVWEFAAGSILALVVPWLRLGPLSRSIMTWAGIAGAVLGGIVIPVEGTFPGIAALWPVVSAALVIAGAGAPTRFGGDRLLAHPVMTRIGEYTYALYLVHWPVLIIGMGVLRTPRPDVLQGTFLLALSAVLSVAAVHLIEKPFGWFTRSRAPRNGRWPRTAPWRAAVVIVTLPALAAATAAHANTLVDERQVLAWEQLSEFDLATMGPNAAGGENPHPGVVLPNPWINSHDIGGMTPCTESMLPAGVSDAAITHCQANHTSFDPEDTNHSVYLVGNSHVQQLTQFVGQAAILHQWALRGYLMFGCQYGAYGDVAEEECLGMWDDATIDILENKPDAVFVLGTQSTGPDTEDELPGLYDWVETITAAGVDVVVVRDNPRSDVNMPECGDRWGYESDRCTWPTALVQPNDGLRTAVENAGGIYLDINHLICPEGRCRAVYGGIVVFFDNSHVSATYMRALAFTTAPMLAQRLPWWPPALK</sequence>
<gene>
    <name evidence="4" type="ORF">F8O04_02135</name>
</gene>
<dbReference type="GO" id="GO:0016020">
    <property type="term" value="C:membrane"/>
    <property type="evidence" value="ECO:0007669"/>
    <property type="project" value="TreeGrafter"/>
</dbReference>
<evidence type="ECO:0000256" key="1">
    <source>
        <dbReference type="SAM" id="Phobius"/>
    </source>
</evidence>
<dbReference type="GO" id="GO:0016747">
    <property type="term" value="F:acyltransferase activity, transferring groups other than amino-acyl groups"/>
    <property type="evidence" value="ECO:0007669"/>
    <property type="project" value="InterPro"/>
</dbReference>
<keyword evidence="1" id="KW-1133">Transmembrane helix</keyword>
<dbReference type="PANTHER" id="PTHR23028:SF53">
    <property type="entry name" value="ACYL_TRANSF_3 DOMAIN-CONTAINING PROTEIN"/>
    <property type="match status" value="1"/>
</dbReference>
<dbReference type="InterPro" id="IPR002656">
    <property type="entry name" value="Acyl_transf_3_dom"/>
</dbReference>
<name>A0A6H9WDS8_9MICO</name>
<dbReference type="InterPro" id="IPR050879">
    <property type="entry name" value="Acyltransferase_3"/>
</dbReference>
<evidence type="ECO:0000259" key="2">
    <source>
        <dbReference type="Pfam" id="PF01757"/>
    </source>
</evidence>
<keyword evidence="4" id="KW-0808">Transferase</keyword>
<feature type="transmembrane region" description="Helical" evidence="1">
    <location>
        <begin position="220"/>
        <end position="240"/>
    </location>
</feature>
<evidence type="ECO:0000259" key="3">
    <source>
        <dbReference type="Pfam" id="PF19040"/>
    </source>
</evidence>
<dbReference type="PANTHER" id="PTHR23028">
    <property type="entry name" value="ACETYLTRANSFERASE"/>
    <property type="match status" value="1"/>
</dbReference>
<feature type="transmembrane region" description="Helical" evidence="1">
    <location>
        <begin position="311"/>
        <end position="330"/>
    </location>
</feature>
<dbReference type="Pfam" id="PF01757">
    <property type="entry name" value="Acyl_transf_3"/>
    <property type="match status" value="1"/>
</dbReference>
<dbReference type="EMBL" id="WBJY01000001">
    <property type="protein sequence ID" value="KAB1649102.1"/>
    <property type="molecule type" value="Genomic_DNA"/>
</dbReference>
<reference evidence="4 5" key="1">
    <citation type="submission" date="2019-09" db="EMBL/GenBank/DDBJ databases">
        <title>Phylogeny of genus Pseudoclavibacter and closely related genus.</title>
        <authorList>
            <person name="Li Y."/>
        </authorList>
    </citation>
    <scope>NUCLEOTIDE SEQUENCE [LARGE SCALE GENOMIC DNA]</scope>
    <source>
        <strain evidence="4 5">EGI 60007</strain>
    </source>
</reference>
<dbReference type="RefSeq" id="WP_158027694.1">
    <property type="nucleotide sequence ID" value="NZ_BMHG01000001.1"/>
</dbReference>
<feature type="transmembrane region" description="Helical" evidence="1">
    <location>
        <begin position="153"/>
        <end position="176"/>
    </location>
</feature>
<feature type="domain" description="Acyltransferase 3" evidence="2">
    <location>
        <begin position="25"/>
        <end position="354"/>
    </location>
</feature>
<feature type="domain" description="SGNH" evidence="3">
    <location>
        <begin position="480"/>
        <end position="678"/>
    </location>
</feature>
<protein>
    <submittedName>
        <fullName evidence="4">Acyltransferase</fullName>
    </submittedName>
</protein>
<evidence type="ECO:0000313" key="4">
    <source>
        <dbReference type="EMBL" id="KAB1649102.1"/>
    </source>
</evidence>
<evidence type="ECO:0000313" key="5">
    <source>
        <dbReference type="Proteomes" id="UP000431744"/>
    </source>
</evidence>
<accession>A0A6H9WDS8</accession>
<feature type="transmembrane region" description="Helical" evidence="1">
    <location>
        <begin position="188"/>
        <end position="208"/>
    </location>
</feature>
<dbReference type="OrthoDB" id="3404679at2"/>
<comment type="caution">
    <text evidence="4">The sequence shown here is derived from an EMBL/GenBank/DDBJ whole genome shotgun (WGS) entry which is preliminary data.</text>
</comment>
<feature type="transmembrane region" description="Helical" evidence="1">
    <location>
        <begin position="89"/>
        <end position="108"/>
    </location>
</feature>
<feature type="transmembrane region" description="Helical" evidence="1">
    <location>
        <begin position="247"/>
        <end position="265"/>
    </location>
</feature>
<organism evidence="4 5">
    <name type="scientific">Pseudoclavibacter endophyticus</name>
    <dbReference type="NCBI Taxonomy" id="1778590"/>
    <lineage>
        <taxon>Bacteria</taxon>
        <taxon>Bacillati</taxon>
        <taxon>Actinomycetota</taxon>
        <taxon>Actinomycetes</taxon>
        <taxon>Micrococcales</taxon>
        <taxon>Microbacteriaceae</taxon>
        <taxon>Pseudoclavibacter</taxon>
    </lineage>
</organism>
<feature type="transmembrane region" description="Helical" evidence="1">
    <location>
        <begin position="342"/>
        <end position="359"/>
    </location>
</feature>
<dbReference type="InterPro" id="IPR043968">
    <property type="entry name" value="SGNH"/>
</dbReference>